<evidence type="ECO:0000256" key="1">
    <source>
        <dbReference type="ARBA" id="ARBA00004141"/>
    </source>
</evidence>
<feature type="transmembrane region" description="Helical" evidence="7">
    <location>
        <begin position="402"/>
        <end position="421"/>
    </location>
</feature>
<dbReference type="EMBL" id="DABBJX010000021">
    <property type="protein sequence ID" value="HAH4525813.1"/>
    <property type="molecule type" value="Genomic_DNA"/>
</dbReference>
<reference evidence="8" key="1">
    <citation type="journal article" date="2018" name="Genome Biol.">
        <title>SKESA: strategic k-mer extension for scrupulous assemblies.</title>
        <authorList>
            <person name="Souvorov A."/>
            <person name="Agarwala R."/>
            <person name="Lipman D.J."/>
        </authorList>
    </citation>
    <scope>NUCLEOTIDE SEQUENCE [LARGE SCALE GENOMIC DNA]</scope>
    <source>
        <strain evidence="9">C0382</strain>
        <strain evidence="8">EC00763</strain>
    </source>
</reference>
<organism evidence="10 11">
    <name type="scientific">Escherichia coli</name>
    <dbReference type="NCBI Taxonomy" id="562"/>
    <lineage>
        <taxon>Bacteria</taxon>
        <taxon>Pseudomonadati</taxon>
        <taxon>Pseudomonadota</taxon>
        <taxon>Gammaproteobacteria</taxon>
        <taxon>Enterobacterales</taxon>
        <taxon>Enterobacteriaceae</taxon>
        <taxon>Escherichia</taxon>
    </lineage>
</organism>
<evidence type="ECO:0000313" key="10">
    <source>
        <dbReference type="EMBL" id="RXD11832.1"/>
    </source>
</evidence>
<feature type="transmembrane region" description="Helical" evidence="7">
    <location>
        <begin position="248"/>
        <end position="271"/>
    </location>
</feature>
<evidence type="ECO:0000313" key="9">
    <source>
        <dbReference type="EMBL" id="HAH7770105.1"/>
    </source>
</evidence>
<keyword evidence="5 7" id="KW-1133">Transmembrane helix</keyword>
<dbReference type="GO" id="GO:0015293">
    <property type="term" value="F:symporter activity"/>
    <property type="evidence" value="ECO:0007669"/>
    <property type="project" value="UniProtKB-KW"/>
</dbReference>
<reference evidence="10 11" key="2">
    <citation type="submission" date="2019-01" db="EMBL/GenBank/DDBJ databases">
        <title>Genomic analysis of febrile catheter-associated UTI E. coli isolates.</title>
        <authorList>
            <person name="Potter R."/>
            <person name="Zou Z."/>
            <person name="Henderson J."/>
            <person name="Dantas G."/>
        </authorList>
    </citation>
    <scope>NUCLEOTIDE SEQUENCE [LARGE SCALE GENOMIC DNA]</scope>
    <source>
        <strain evidence="10 11">29_CAASB</strain>
    </source>
</reference>
<dbReference type="Pfam" id="PF01566">
    <property type="entry name" value="Nramp"/>
    <property type="match status" value="1"/>
</dbReference>
<gene>
    <name evidence="10" type="ORF">EPS76_20545</name>
    <name evidence="8" type="ORF">GRC73_17690</name>
    <name evidence="9" type="ORF">HIE29_003573</name>
</gene>
<feature type="transmembrane region" description="Helical" evidence="7">
    <location>
        <begin position="359"/>
        <end position="382"/>
    </location>
</feature>
<dbReference type="InterPro" id="IPR001046">
    <property type="entry name" value="NRAMP_fam"/>
</dbReference>
<dbReference type="Proteomes" id="UP000843571">
    <property type="component" value="Unassembled WGS sequence"/>
</dbReference>
<evidence type="ECO:0000256" key="3">
    <source>
        <dbReference type="ARBA" id="ARBA00022692"/>
    </source>
</evidence>
<protein>
    <submittedName>
        <fullName evidence="10">Divalent metal cation transporter</fullName>
    </submittedName>
</protein>
<feature type="transmembrane region" description="Helical" evidence="7">
    <location>
        <begin position="283"/>
        <end position="308"/>
    </location>
</feature>
<comment type="caution">
    <text evidence="10">The sequence shown here is derived from an EMBL/GenBank/DDBJ whole genome shotgun (WGS) entry which is preliminary data.</text>
</comment>
<keyword evidence="3 7" id="KW-0812">Transmembrane</keyword>
<dbReference type="PANTHER" id="PTHR11706">
    <property type="entry name" value="SOLUTE CARRIER PROTEIN FAMILY 11 MEMBER"/>
    <property type="match status" value="1"/>
</dbReference>
<dbReference type="AlphaFoldDB" id="A0A135Y152"/>
<evidence type="ECO:0000256" key="4">
    <source>
        <dbReference type="ARBA" id="ARBA00022847"/>
    </source>
</evidence>
<dbReference type="PANTHER" id="PTHR11706:SF33">
    <property type="entry name" value="NATURAL RESISTANCE-ASSOCIATED MACROPHAGE PROTEIN 2"/>
    <property type="match status" value="1"/>
</dbReference>
<keyword evidence="6 7" id="KW-0472">Membrane</keyword>
<feature type="transmembrane region" description="Helical" evidence="7">
    <location>
        <begin position="335"/>
        <end position="353"/>
    </location>
</feature>
<feature type="transmembrane region" description="Helical" evidence="7">
    <location>
        <begin position="129"/>
        <end position="151"/>
    </location>
</feature>
<feature type="transmembrane region" description="Helical" evidence="7">
    <location>
        <begin position="21"/>
        <end position="44"/>
    </location>
</feature>
<evidence type="ECO:0000256" key="2">
    <source>
        <dbReference type="ARBA" id="ARBA00022448"/>
    </source>
</evidence>
<feature type="transmembrane region" description="Helical" evidence="7">
    <location>
        <begin position="206"/>
        <end position="227"/>
    </location>
</feature>
<accession>A0A135Y152</accession>
<feature type="transmembrane region" description="Helical" evidence="7">
    <location>
        <begin position="94"/>
        <end position="117"/>
    </location>
</feature>
<dbReference type="EMBL" id="SCJN01000215">
    <property type="protein sequence ID" value="RXD11832.1"/>
    <property type="molecule type" value="Genomic_DNA"/>
</dbReference>
<dbReference type="NCBIfam" id="NF037982">
    <property type="entry name" value="Nramp_1"/>
    <property type="match status" value="1"/>
</dbReference>
<dbReference type="GO" id="GO:0005384">
    <property type="term" value="F:manganese ion transmembrane transporter activity"/>
    <property type="evidence" value="ECO:0007669"/>
    <property type="project" value="TreeGrafter"/>
</dbReference>
<evidence type="ECO:0000256" key="5">
    <source>
        <dbReference type="ARBA" id="ARBA00022989"/>
    </source>
</evidence>
<evidence type="ECO:0000313" key="11">
    <source>
        <dbReference type="Proteomes" id="UP000288730"/>
    </source>
</evidence>
<proteinExistence type="predicted"/>
<sequence>MNMTTSVPQTPSLFRRIMTKLAAFAPGIFLIGYSIGTGSITTMAKAGANYGVSLMWAVALSCIVTWFLIRIYGRYASVTGERALTAFRRHIHPGVAMLFLIGLTVAVSGSIMGVMGILADVMATWSTTWFSGGISALAWAIAMVIMINVMLWTNSNAGFDKILSALVGIMGLAFVINFFIMMPPVADLLAGFIPSVPDPVAGDNSTPFLIISGMVGTTVAPAMFLMRTTLVKSNGWGVDNLPHQNRDAIVSAGMMFIISAAVMAAAAGTLYQTGTGLNNASQMVIILEPIAGSAAVGLFVIGIVAAGLSSQFPNLLLTPWLLADWRDTSNEVSPGYRILMTVMSLLCLVVPLFHARPVLVMIASQAFNAIILPLTVLCMFWLANKPSLMGKYRCSRWENVMFIAISVFTLIMGYMAMSGLIESLMK</sequence>
<evidence type="ECO:0000313" key="8">
    <source>
        <dbReference type="EMBL" id="HAH4525813.1"/>
    </source>
</evidence>
<dbReference type="GO" id="GO:0005886">
    <property type="term" value="C:plasma membrane"/>
    <property type="evidence" value="ECO:0007669"/>
    <property type="project" value="TreeGrafter"/>
</dbReference>
<feature type="transmembrane region" description="Helical" evidence="7">
    <location>
        <begin position="163"/>
        <end position="186"/>
    </location>
</feature>
<dbReference type="GO" id="GO:0034755">
    <property type="term" value="P:iron ion transmembrane transport"/>
    <property type="evidence" value="ECO:0007669"/>
    <property type="project" value="TreeGrafter"/>
</dbReference>
<comment type="subcellular location">
    <subcellularLocation>
        <location evidence="1">Membrane</location>
        <topology evidence="1">Multi-pass membrane protein</topology>
    </subcellularLocation>
</comment>
<dbReference type="GO" id="GO:0015086">
    <property type="term" value="F:cadmium ion transmembrane transporter activity"/>
    <property type="evidence" value="ECO:0007669"/>
    <property type="project" value="TreeGrafter"/>
</dbReference>
<dbReference type="EMBL" id="DABCJL010000008">
    <property type="protein sequence ID" value="HAH7770105.1"/>
    <property type="molecule type" value="Genomic_DNA"/>
</dbReference>
<name>A0A135Y152_ECOLX</name>
<keyword evidence="4" id="KW-0769">Symport</keyword>
<evidence type="ECO:0000256" key="7">
    <source>
        <dbReference type="SAM" id="Phobius"/>
    </source>
</evidence>
<reference evidence="9" key="3">
    <citation type="submission" date="2020-01" db="EMBL/GenBank/DDBJ databases">
        <authorList>
            <consortium name="NCBI Pathogen Detection Project"/>
        </authorList>
    </citation>
    <scope>NUCLEOTIDE SEQUENCE</scope>
    <source>
        <strain evidence="9">C0382</strain>
        <strain evidence="8">EC00763</strain>
    </source>
</reference>
<evidence type="ECO:0000256" key="6">
    <source>
        <dbReference type="ARBA" id="ARBA00023136"/>
    </source>
</evidence>
<keyword evidence="2" id="KW-0813">Transport</keyword>
<feature type="transmembrane region" description="Helical" evidence="7">
    <location>
        <begin position="50"/>
        <end position="73"/>
    </location>
</feature>
<dbReference type="Proteomes" id="UP000288730">
    <property type="component" value="Unassembled WGS sequence"/>
</dbReference>